<evidence type="ECO:0000313" key="3">
    <source>
        <dbReference type="Proteomes" id="UP000198755"/>
    </source>
</evidence>
<keyword evidence="1" id="KW-0812">Transmembrane</keyword>
<dbReference type="RefSeq" id="WP_091681474.1">
    <property type="nucleotide sequence ID" value="NZ_FOSN01000007.1"/>
</dbReference>
<dbReference type="Pfam" id="PF14023">
    <property type="entry name" value="Bestrophin-like"/>
    <property type="match status" value="1"/>
</dbReference>
<keyword evidence="1" id="KW-1133">Transmembrane helix</keyword>
<sequence>MFARATLYGLPVWIVFLAAAGSLVLVTELGFRGGRRLGRAAQERAKFETGSIQASVLGLLALLLGFTYSASMSNFQERRTLVVKEANAIGTAYLRAQLLQKPLAQQAGLLLRRYTDLHLQWAAATETEAARIARQGDEVQKEIWAIAARAAEQDRGPVTALFISSVNDLIDVGGERVASNSNRLPIQMFGLLGVLALVGMGLTGYGCGLSGERSFAATTTVSLLIVALTLVICDIHEPRQGLIHESQQSLIDARAAMP</sequence>
<reference evidence="2 3" key="1">
    <citation type="submission" date="2016-10" db="EMBL/GenBank/DDBJ databases">
        <authorList>
            <person name="de Groot N.N."/>
        </authorList>
    </citation>
    <scope>NUCLEOTIDE SEQUENCE [LARGE SCALE GENOMIC DNA]</scope>
    <source>
        <strain evidence="2 3">NE2</strain>
    </source>
</reference>
<accession>A0A1I3Z421</accession>
<organism evidence="2 3">
    <name type="scientific">Methylocapsa palsarum</name>
    <dbReference type="NCBI Taxonomy" id="1612308"/>
    <lineage>
        <taxon>Bacteria</taxon>
        <taxon>Pseudomonadati</taxon>
        <taxon>Pseudomonadota</taxon>
        <taxon>Alphaproteobacteria</taxon>
        <taxon>Hyphomicrobiales</taxon>
        <taxon>Beijerinckiaceae</taxon>
        <taxon>Methylocapsa</taxon>
    </lineage>
</organism>
<dbReference type="AlphaFoldDB" id="A0A1I3Z421"/>
<feature type="transmembrane region" description="Helical" evidence="1">
    <location>
        <begin position="214"/>
        <end position="232"/>
    </location>
</feature>
<evidence type="ECO:0008006" key="4">
    <source>
        <dbReference type="Google" id="ProtNLM"/>
    </source>
</evidence>
<proteinExistence type="predicted"/>
<name>A0A1I3Z421_9HYPH</name>
<feature type="transmembrane region" description="Helical" evidence="1">
    <location>
        <begin position="186"/>
        <end position="207"/>
    </location>
</feature>
<feature type="transmembrane region" description="Helical" evidence="1">
    <location>
        <begin position="52"/>
        <end position="71"/>
    </location>
</feature>
<evidence type="ECO:0000256" key="1">
    <source>
        <dbReference type="SAM" id="Phobius"/>
    </source>
</evidence>
<keyword evidence="1" id="KW-0472">Membrane</keyword>
<feature type="transmembrane region" description="Helical" evidence="1">
    <location>
        <begin position="12"/>
        <end position="31"/>
    </location>
</feature>
<evidence type="ECO:0000313" key="2">
    <source>
        <dbReference type="EMBL" id="SFK38818.1"/>
    </source>
</evidence>
<dbReference type="InterPro" id="IPR025333">
    <property type="entry name" value="DUF4239"/>
</dbReference>
<keyword evidence="3" id="KW-1185">Reference proteome</keyword>
<dbReference type="OrthoDB" id="272864at2"/>
<dbReference type="EMBL" id="FOSN01000007">
    <property type="protein sequence ID" value="SFK38818.1"/>
    <property type="molecule type" value="Genomic_DNA"/>
</dbReference>
<gene>
    <name evidence="2" type="ORF">SAMN05444581_10759</name>
</gene>
<dbReference type="Proteomes" id="UP000198755">
    <property type="component" value="Unassembled WGS sequence"/>
</dbReference>
<protein>
    <recommendedName>
        <fullName evidence="4">DUF4239 domain-containing protein</fullName>
    </recommendedName>
</protein>
<dbReference type="STRING" id="1612308.SAMN05444581_10759"/>